<proteinExistence type="predicted"/>
<evidence type="ECO:0000313" key="2">
    <source>
        <dbReference type="Proteomes" id="UP000001652"/>
    </source>
</evidence>
<gene>
    <name evidence="1" type="ordered locus">LVIS_B16</name>
</gene>
<dbReference type="HOGENOM" id="CLU_1784418_0_0_9"/>
<geneLocation type="plasmid" evidence="2">
    <name>pLVIS2</name>
</geneLocation>
<dbReference type="AlphaFoldDB" id="Q03N35"/>
<reference evidence="1 2" key="1">
    <citation type="journal article" date="2006" name="Proc. Natl. Acad. Sci. U.S.A.">
        <title>Comparative genomics of the lactic acid bacteria.</title>
        <authorList>
            <person name="Makarova K."/>
            <person name="Slesarev A."/>
            <person name="Wolf Y."/>
            <person name="Sorokin A."/>
            <person name="Mirkin B."/>
            <person name="Koonin E."/>
            <person name="Pavlov A."/>
            <person name="Pavlova N."/>
            <person name="Karamychev V."/>
            <person name="Polouchine N."/>
            <person name="Shakhova V."/>
            <person name="Grigoriev I."/>
            <person name="Lou Y."/>
            <person name="Rohksar D."/>
            <person name="Lucas S."/>
            <person name="Huang K."/>
            <person name="Goodstein D.M."/>
            <person name="Hawkins T."/>
            <person name="Plengvidhya V."/>
            <person name="Welker D."/>
            <person name="Hughes J."/>
            <person name="Goh Y."/>
            <person name="Benson A."/>
            <person name="Baldwin K."/>
            <person name="Lee J.H."/>
            <person name="Diaz-Muniz I."/>
            <person name="Dosti B."/>
            <person name="Smeianov V."/>
            <person name="Wechter W."/>
            <person name="Barabote R."/>
            <person name="Lorca G."/>
            <person name="Altermann E."/>
            <person name="Barrangou R."/>
            <person name="Ganesan B."/>
            <person name="Xie Y."/>
            <person name="Rawsthorne H."/>
            <person name="Tamir D."/>
            <person name="Parker C."/>
            <person name="Breidt F."/>
            <person name="Broadbent J."/>
            <person name="Hutkins R."/>
            <person name="O'Sullivan D."/>
            <person name="Steele J."/>
            <person name="Unlu G."/>
            <person name="Saier M."/>
            <person name="Klaenhammer T."/>
            <person name="Richardson P."/>
            <person name="Kozyavkin S."/>
            <person name="Weimer B."/>
            <person name="Mills D."/>
        </authorList>
    </citation>
    <scope>NUCLEOTIDE SEQUENCE [LARGE SCALE GENOMIC DNA]</scope>
    <source>
        <strain evidence="2">ATCC 367 / BCRC 12310 / CIP 105137 / JCM 1170 / LMG 11437 / NCIMB 947 / NCTC 947</strain>
        <plasmid evidence="1">2</plasmid>
    </source>
</reference>
<dbReference type="RefSeq" id="WP_011669003.1">
    <property type="nucleotide sequence ID" value="NC_008499.1"/>
</dbReference>
<dbReference type="KEGG" id="lbr:LVIS_B16"/>
<protein>
    <submittedName>
        <fullName evidence="1">Uncharacterized protein</fullName>
    </submittedName>
</protein>
<dbReference type="Proteomes" id="UP000001652">
    <property type="component" value="Plasmid 2"/>
</dbReference>
<keyword evidence="1" id="KW-0614">Plasmid</keyword>
<accession>Q03N35</accession>
<evidence type="ECO:0000313" key="1">
    <source>
        <dbReference type="EMBL" id="ABJ65387.1"/>
    </source>
</evidence>
<organism evidence="1 2">
    <name type="scientific">Levilactobacillus brevis (strain ATCC 367 / BCRC 12310 / CIP 105137 / JCM 1170 / LMG 11437 / NCIMB 947 / NCTC 947)</name>
    <name type="common">Lactobacillus brevis</name>
    <dbReference type="NCBI Taxonomy" id="387344"/>
    <lineage>
        <taxon>Bacteria</taxon>
        <taxon>Bacillati</taxon>
        <taxon>Bacillota</taxon>
        <taxon>Bacilli</taxon>
        <taxon>Lactobacillales</taxon>
        <taxon>Lactobacillaceae</taxon>
        <taxon>Levilactobacillus</taxon>
    </lineage>
</organism>
<keyword evidence="2" id="KW-1185">Reference proteome</keyword>
<sequence length="152" mass="17542">MKIKSVLSMGLVCAGLTVGGFTYINASAKYVGHNSTPTELRGTWYRYEGHNKWDTYKITKKSVKYNGHLLYSTGKGGSKKLFIKHSGDTYMLNGHFKYDYQTTGTYWLSHQKVNGHRVLKNYHLMGQYNVFTKNKLKHNYSYHKDSLKDIGR</sequence>
<dbReference type="EMBL" id="CP000418">
    <property type="protein sequence ID" value="ABJ65387.1"/>
    <property type="molecule type" value="Genomic_DNA"/>
</dbReference>
<name>Q03N35_LEVBA</name>